<accession>A0A6A1UK35</accession>
<evidence type="ECO:0000313" key="2">
    <source>
        <dbReference type="EMBL" id="KAB1200854.1"/>
    </source>
</evidence>
<evidence type="ECO:0000313" key="3">
    <source>
        <dbReference type="Proteomes" id="UP000516437"/>
    </source>
</evidence>
<dbReference type="EMBL" id="RXIC02000120">
    <property type="protein sequence ID" value="KAB1200854.1"/>
    <property type="molecule type" value="Genomic_DNA"/>
</dbReference>
<reference evidence="2 3" key="1">
    <citation type="journal article" date="2019" name="Plant Biotechnol. J.">
        <title>The red bayberry genome and genetic basis of sex determination.</title>
        <authorList>
            <person name="Jia H.M."/>
            <person name="Jia H.J."/>
            <person name="Cai Q.L."/>
            <person name="Wang Y."/>
            <person name="Zhao H.B."/>
            <person name="Yang W.F."/>
            <person name="Wang G.Y."/>
            <person name="Li Y.H."/>
            <person name="Zhan D.L."/>
            <person name="Shen Y.T."/>
            <person name="Niu Q.F."/>
            <person name="Chang L."/>
            <person name="Qiu J."/>
            <person name="Zhao L."/>
            <person name="Xie H.B."/>
            <person name="Fu W.Y."/>
            <person name="Jin J."/>
            <person name="Li X.W."/>
            <person name="Jiao Y."/>
            <person name="Zhou C.C."/>
            <person name="Tu T."/>
            <person name="Chai C.Y."/>
            <person name="Gao J.L."/>
            <person name="Fan L.J."/>
            <person name="van de Weg E."/>
            <person name="Wang J.Y."/>
            <person name="Gao Z.S."/>
        </authorList>
    </citation>
    <scope>NUCLEOTIDE SEQUENCE [LARGE SCALE GENOMIC DNA]</scope>
    <source>
        <tissue evidence="2">Leaves</tissue>
    </source>
</reference>
<evidence type="ECO:0000256" key="1">
    <source>
        <dbReference type="SAM" id="MobiDB-lite"/>
    </source>
</evidence>
<sequence length="259" mass="28592">MDSISSTPTTNMGSCPGTSGPSNPIDECVSASHSPGDEGPTNQLEEDQPSKKRRNIRKSFVWDHFTKIVPVVRPEHPEAKCHHCKAKVGCHPDHHGTSATKPIDKSQSRLTMDASKAKGNESGMLKLDNYSEKEELAKVKLHLETFTTCSDILLRDIAKRMQKYWAINNFGREKGMDFAAMVRDTLEILFEQYNGGPGGGSITQAAHSSEGQSSISVDEMSIEQRLWGGLDDVEEDGGDDPLSYRLDRVMEKLGMLDEP</sequence>
<protein>
    <recommendedName>
        <fullName evidence="4">BED-type domain-containing protein</fullName>
    </recommendedName>
</protein>
<name>A0A6A1UK35_9ROSI</name>
<evidence type="ECO:0008006" key="4">
    <source>
        <dbReference type="Google" id="ProtNLM"/>
    </source>
</evidence>
<feature type="compositionally biased region" description="Polar residues" evidence="1">
    <location>
        <begin position="1"/>
        <end position="22"/>
    </location>
</feature>
<comment type="caution">
    <text evidence="2">The sequence shown here is derived from an EMBL/GenBank/DDBJ whole genome shotgun (WGS) entry which is preliminary data.</text>
</comment>
<keyword evidence="3" id="KW-1185">Reference proteome</keyword>
<proteinExistence type="predicted"/>
<gene>
    <name evidence="2" type="ORF">CJ030_MR0G006138</name>
</gene>
<organism evidence="2 3">
    <name type="scientific">Morella rubra</name>
    <name type="common">Chinese bayberry</name>
    <dbReference type="NCBI Taxonomy" id="262757"/>
    <lineage>
        <taxon>Eukaryota</taxon>
        <taxon>Viridiplantae</taxon>
        <taxon>Streptophyta</taxon>
        <taxon>Embryophyta</taxon>
        <taxon>Tracheophyta</taxon>
        <taxon>Spermatophyta</taxon>
        <taxon>Magnoliopsida</taxon>
        <taxon>eudicotyledons</taxon>
        <taxon>Gunneridae</taxon>
        <taxon>Pentapetalae</taxon>
        <taxon>rosids</taxon>
        <taxon>fabids</taxon>
        <taxon>Fagales</taxon>
        <taxon>Myricaceae</taxon>
        <taxon>Morella</taxon>
    </lineage>
</organism>
<dbReference type="Proteomes" id="UP000516437">
    <property type="component" value="Unassembled WGS sequence"/>
</dbReference>
<feature type="region of interest" description="Disordered" evidence="1">
    <location>
        <begin position="1"/>
        <end position="55"/>
    </location>
</feature>
<dbReference type="AlphaFoldDB" id="A0A6A1UK35"/>